<evidence type="ECO:0000313" key="3">
    <source>
        <dbReference type="EMBL" id="MBL0425175.1"/>
    </source>
</evidence>
<dbReference type="Pfam" id="PF13411">
    <property type="entry name" value="MerR_1"/>
    <property type="match status" value="1"/>
</dbReference>
<protein>
    <submittedName>
        <fullName evidence="3">Tetratricopeptide repeat protein</fullName>
    </submittedName>
</protein>
<proteinExistence type="predicted"/>
<sequence length="277" mass="30043">MSADGEASTFTVRRVQAMLGLSRHIVAGLIEAGFVTPTRGRRNEWRFTFQDLALLRTAHALQAQSIPPRRILRSLARLKSTLPAELPLTGLRITAIGADIAVRDRSGQWRSDTGQMLLDFDVAPVAGSVAILERAPSPQAEAADAQSLFERALALEDSDPAAAEAAYLQALAAAPELEDAYLNLGAMWAAAGRHAELLRLSDAALAHCAGSALLHYNRGVALDHLERFEEAAASYERSLALDPSLADAHFNLAQLHQQAGDLRGALRHFNAYRRLQR</sequence>
<name>A0ABS1JNR7_9BURK</name>
<dbReference type="InterPro" id="IPR019734">
    <property type="entry name" value="TPR_rpt"/>
</dbReference>
<evidence type="ECO:0000259" key="2">
    <source>
        <dbReference type="Pfam" id="PF13411"/>
    </source>
</evidence>
<accession>A0ABS1JNR7</accession>
<dbReference type="SUPFAM" id="SSF48452">
    <property type="entry name" value="TPR-like"/>
    <property type="match status" value="1"/>
</dbReference>
<reference evidence="3 4" key="1">
    <citation type="journal article" date="2017" name="Int. J. Syst. Evol. Microbiol.">
        <title>Ramlibacter alkalitolerans sp. nov., alkali-tolerant bacterium isolated from soil of ginseng.</title>
        <authorList>
            <person name="Lee D.H."/>
            <person name="Cha C.J."/>
        </authorList>
    </citation>
    <scope>NUCLEOTIDE SEQUENCE [LARGE SCALE GENOMIC DNA]</scope>
    <source>
        <strain evidence="3 4">KACC 19305</strain>
    </source>
</reference>
<dbReference type="RefSeq" id="WP_201688529.1">
    <property type="nucleotide sequence ID" value="NZ_JAEQND010000004.1"/>
</dbReference>
<dbReference type="Pfam" id="PF13414">
    <property type="entry name" value="TPR_11"/>
    <property type="match status" value="1"/>
</dbReference>
<dbReference type="Proteomes" id="UP000622707">
    <property type="component" value="Unassembled WGS sequence"/>
</dbReference>
<organism evidence="3 4">
    <name type="scientific">Ramlibacter alkalitolerans</name>
    <dbReference type="NCBI Taxonomy" id="2039631"/>
    <lineage>
        <taxon>Bacteria</taxon>
        <taxon>Pseudomonadati</taxon>
        <taxon>Pseudomonadota</taxon>
        <taxon>Betaproteobacteria</taxon>
        <taxon>Burkholderiales</taxon>
        <taxon>Comamonadaceae</taxon>
        <taxon>Ramlibacter</taxon>
    </lineage>
</organism>
<keyword evidence="4" id="KW-1185">Reference proteome</keyword>
<evidence type="ECO:0000313" key="4">
    <source>
        <dbReference type="Proteomes" id="UP000622707"/>
    </source>
</evidence>
<evidence type="ECO:0000256" key="1">
    <source>
        <dbReference type="PROSITE-ProRule" id="PRU00339"/>
    </source>
</evidence>
<feature type="repeat" description="TPR" evidence="1">
    <location>
        <begin position="212"/>
        <end position="245"/>
    </location>
</feature>
<dbReference type="SMART" id="SM00028">
    <property type="entry name" value="TPR"/>
    <property type="match status" value="3"/>
</dbReference>
<dbReference type="Gene3D" id="1.10.1660.10">
    <property type="match status" value="1"/>
</dbReference>
<dbReference type="Gene3D" id="1.25.40.10">
    <property type="entry name" value="Tetratricopeptide repeat domain"/>
    <property type="match status" value="1"/>
</dbReference>
<dbReference type="EMBL" id="JAEQND010000004">
    <property type="protein sequence ID" value="MBL0425175.1"/>
    <property type="molecule type" value="Genomic_DNA"/>
</dbReference>
<feature type="domain" description="HTH merR-type" evidence="2">
    <location>
        <begin position="10"/>
        <end position="73"/>
    </location>
</feature>
<dbReference type="InterPro" id="IPR000551">
    <property type="entry name" value="MerR-type_HTH_dom"/>
</dbReference>
<keyword evidence="1" id="KW-0802">TPR repeat</keyword>
<comment type="caution">
    <text evidence="3">The sequence shown here is derived from an EMBL/GenBank/DDBJ whole genome shotgun (WGS) entry which is preliminary data.</text>
</comment>
<gene>
    <name evidence="3" type="ORF">JI746_08650</name>
</gene>
<dbReference type="InterPro" id="IPR011990">
    <property type="entry name" value="TPR-like_helical_dom_sf"/>
</dbReference>
<dbReference type="PROSITE" id="PS50005">
    <property type="entry name" value="TPR"/>
    <property type="match status" value="1"/>
</dbReference>